<dbReference type="GO" id="GO:0006457">
    <property type="term" value="P:protein folding"/>
    <property type="evidence" value="ECO:0007669"/>
    <property type="project" value="InterPro"/>
</dbReference>
<gene>
    <name evidence="2" type="ORF">J0S82_002660</name>
</gene>
<reference evidence="2" key="1">
    <citation type="journal article" date="2021" name="Evol. Appl.">
        <title>The genome of the Pyrenean desman and the effects of bottlenecks and inbreeding on the genomic landscape of an endangered species.</title>
        <authorList>
            <person name="Escoda L."/>
            <person name="Castresana J."/>
        </authorList>
    </citation>
    <scope>NUCLEOTIDE SEQUENCE</scope>
    <source>
        <strain evidence="2">IBE-C5619</strain>
    </source>
</reference>
<comment type="caution">
    <text evidence="2">The sequence shown here is derived from an EMBL/GenBank/DDBJ whole genome shotgun (WGS) entry which is preliminary data.</text>
</comment>
<organism evidence="2 3">
    <name type="scientific">Galemys pyrenaicus</name>
    <name type="common">Iberian desman</name>
    <name type="synonym">Pyrenean desman</name>
    <dbReference type="NCBI Taxonomy" id="202257"/>
    <lineage>
        <taxon>Eukaryota</taxon>
        <taxon>Metazoa</taxon>
        <taxon>Chordata</taxon>
        <taxon>Craniata</taxon>
        <taxon>Vertebrata</taxon>
        <taxon>Euteleostomi</taxon>
        <taxon>Mammalia</taxon>
        <taxon>Eutheria</taxon>
        <taxon>Laurasiatheria</taxon>
        <taxon>Eulipotyphla</taxon>
        <taxon>Talpidae</taxon>
        <taxon>Galemys</taxon>
    </lineage>
</organism>
<protein>
    <submittedName>
        <fullName evidence="2">DnaJ subfamily A member 1</fullName>
    </submittedName>
</protein>
<sequence>MGIFDVFFGRGGRMQREGRGKYVVRQLSVTFEGPICTMVQQRKLAFKRMLFVTNMKAEVVRKGRDAGMQIKILQSGLGVVLQIQSSWMECQGHGECFSPKGRKGGQKTTLHGEEDQESGVNPIDIVIVRAAGPCCFDKKTFPCASTCNWLKRCHVVKNGDIKCALNQGMPTYHRPDEKSHLIIGL</sequence>
<evidence type="ECO:0000313" key="3">
    <source>
        <dbReference type="Proteomes" id="UP000700334"/>
    </source>
</evidence>
<feature type="non-terminal residue" evidence="2">
    <location>
        <position position="185"/>
    </location>
</feature>
<dbReference type="EMBL" id="JAGFMF010011868">
    <property type="protein sequence ID" value="KAG8510604.1"/>
    <property type="molecule type" value="Genomic_DNA"/>
</dbReference>
<evidence type="ECO:0000256" key="1">
    <source>
        <dbReference type="ARBA" id="ARBA00023186"/>
    </source>
</evidence>
<name>A0A8J6AFW9_GALPY</name>
<accession>A0A8J6AFW9</accession>
<dbReference type="AlphaFoldDB" id="A0A8J6AFW9"/>
<dbReference type="Proteomes" id="UP000700334">
    <property type="component" value="Unassembled WGS sequence"/>
</dbReference>
<proteinExistence type="predicted"/>
<dbReference type="OrthoDB" id="550424at2759"/>
<dbReference type="GO" id="GO:0030544">
    <property type="term" value="F:Hsp70 protein binding"/>
    <property type="evidence" value="ECO:0007669"/>
    <property type="project" value="InterPro"/>
</dbReference>
<keyword evidence="3" id="KW-1185">Reference proteome</keyword>
<evidence type="ECO:0000313" key="2">
    <source>
        <dbReference type="EMBL" id="KAG8510604.1"/>
    </source>
</evidence>
<dbReference type="InterPro" id="IPR044713">
    <property type="entry name" value="DNJA1/2-like"/>
</dbReference>
<dbReference type="PANTHER" id="PTHR43888">
    <property type="entry name" value="DNAJ-LIKE-2, ISOFORM A-RELATED"/>
    <property type="match status" value="1"/>
</dbReference>
<keyword evidence="1" id="KW-0143">Chaperone</keyword>